<dbReference type="AlphaFoldDB" id="A0AAD6HEU1"/>
<protein>
    <submittedName>
        <fullName evidence="2">Uncharacterized protein</fullName>
    </submittedName>
</protein>
<name>A0AAD6HEU1_9EURO</name>
<keyword evidence="1" id="KW-1133">Transmembrane helix</keyword>
<proteinExistence type="predicted"/>
<keyword evidence="1" id="KW-0472">Membrane</keyword>
<dbReference type="EMBL" id="JAQJAN010000017">
    <property type="protein sequence ID" value="KAJ5710115.1"/>
    <property type="molecule type" value="Genomic_DNA"/>
</dbReference>
<accession>A0AAD6HEU1</accession>
<reference evidence="2" key="2">
    <citation type="submission" date="2023-01" db="EMBL/GenBank/DDBJ databases">
        <authorList>
            <person name="Petersen C."/>
        </authorList>
    </citation>
    <scope>NUCLEOTIDE SEQUENCE</scope>
    <source>
        <strain evidence="2">IBT 17514</strain>
    </source>
</reference>
<keyword evidence="1" id="KW-0812">Transmembrane</keyword>
<organism evidence="2 3">
    <name type="scientific">Penicillium malachiteum</name>
    <dbReference type="NCBI Taxonomy" id="1324776"/>
    <lineage>
        <taxon>Eukaryota</taxon>
        <taxon>Fungi</taxon>
        <taxon>Dikarya</taxon>
        <taxon>Ascomycota</taxon>
        <taxon>Pezizomycotina</taxon>
        <taxon>Eurotiomycetes</taxon>
        <taxon>Eurotiomycetidae</taxon>
        <taxon>Eurotiales</taxon>
        <taxon>Aspergillaceae</taxon>
        <taxon>Penicillium</taxon>
    </lineage>
</organism>
<dbReference type="Proteomes" id="UP001215712">
    <property type="component" value="Unassembled WGS sequence"/>
</dbReference>
<feature type="transmembrane region" description="Helical" evidence="1">
    <location>
        <begin position="259"/>
        <end position="285"/>
    </location>
</feature>
<evidence type="ECO:0000313" key="3">
    <source>
        <dbReference type="Proteomes" id="UP001215712"/>
    </source>
</evidence>
<sequence>MLFTPQIPTSDAQDGLQVDITGTRQFLTSSQPIEKADRPLVEVLKGFGEILPVCGQETSSLDAGMVDGDTLEVANLNLATLINIGRINIIWVKSISSHLEFDSLHRRLSLFCMPSFCLLNLDNNTPCESILNDFYDDPVLSPRILSSAHPLFKEILLSYRLIFADDSQARSIFHKKEKESARISRGTATEPYLDKLCGEKPRYKSYLPTFGSPLTVSYSKSRDFPYLAGRLSDLQSYIRAQQPNRLTALWYDRRNLLSWYTFWTVLVFGVVGISCSVIQTILGVIQTVIAWKTYQAQLASVQGP</sequence>
<keyword evidence="3" id="KW-1185">Reference proteome</keyword>
<evidence type="ECO:0000256" key="1">
    <source>
        <dbReference type="SAM" id="Phobius"/>
    </source>
</evidence>
<comment type="caution">
    <text evidence="2">The sequence shown here is derived from an EMBL/GenBank/DDBJ whole genome shotgun (WGS) entry which is preliminary data.</text>
</comment>
<evidence type="ECO:0000313" key="2">
    <source>
        <dbReference type="EMBL" id="KAJ5710115.1"/>
    </source>
</evidence>
<gene>
    <name evidence="2" type="ORF">N7493_009707</name>
</gene>
<reference evidence="2" key="1">
    <citation type="journal article" date="2023" name="IMA Fungus">
        <title>Comparative genomic study of the Penicillium genus elucidates a diverse pangenome and 15 lateral gene transfer events.</title>
        <authorList>
            <person name="Petersen C."/>
            <person name="Sorensen T."/>
            <person name="Nielsen M.R."/>
            <person name="Sondergaard T.E."/>
            <person name="Sorensen J.L."/>
            <person name="Fitzpatrick D.A."/>
            <person name="Frisvad J.C."/>
            <person name="Nielsen K.L."/>
        </authorList>
    </citation>
    <scope>NUCLEOTIDE SEQUENCE</scope>
    <source>
        <strain evidence="2">IBT 17514</strain>
    </source>
</reference>